<organism evidence="1 2">
    <name type="scientific">Heyndrickxia coagulans</name>
    <name type="common">Weizmannia coagulans</name>
    <dbReference type="NCBI Taxonomy" id="1398"/>
    <lineage>
        <taxon>Bacteria</taxon>
        <taxon>Bacillati</taxon>
        <taxon>Bacillota</taxon>
        <taxon>Bacilli</taxon>
        <taxon>Bacillales</taxon>
        <taxon>Bacillaceae</taxon>
        <taxon>Heyndrickxia</taxon>
    </lineage>
</organism>
<proteinExistence type="predicted"/>
<reference evidence="2" key="1">
    <citation type="submission" date="2015-01" db="EMBL/GenBank/DDBJ databases">
        <title>Comparative genome analysis of Bacillus coagulans HM-08, Clostridium butyricum HM-68, Bacillus subtilis HM-66 and Bacillus paralicheniformis BL-09.</title>
        <authorList>
            <person name="Zhang H."/>
        </authorList>
    </citation>
    <scope>NUCLEOTIDE SEQUENCE [LARGE SCALE GENOMIC DNA]</scope>
    <source>
        <strain evidence="2">HM-08</strain>
    </source>
</reference>
<keyword evidence="2" id="KW-1185">Reference proteome</keyword>
<dbReference type="AlphaFoldDB" id="A0AAN0T9G2"/>
<dbReference type="Proteomes" id="UP000032024">
    <property type="component" value="Chromosome"/>
</dbReference>
<evidence type="ECO:0000313" key="2">
    <source>
        <dbReference type="Proteomes" id="UP000032024"/>
    </source>
</evidence>
<gene>
    <name evidence="1" type="ORF">SB48_HM08orf06086</name>
</gene>
<protein>
    <submittedName>
        <fullName evidence="1">Uncharacterized protein</fullName>
    </submittedName>
</protein>
<dbReference type="EMBL" id="CP010525">
    <property type="protein sequence ID" value="AJO24623.1"/>
    <property type="molecule type" value="Genomic_DNA"/>
</dbReference>
<evidence type="ECO:0000313" key="1">
    <source>
        <dbReference type="EMBL" id="AJO24623.1"/>
    </source>
</evidence>
<name>A0AAN0T9G2_HEYCO</name>
<accession>A0AAN0T9G2</accession>
<sequence>MTRFRSFYKIPRFGKNAAKIYIQIGFMKKPGKKLHLEADSAYREDKIAFSKMDSFIF</sequence>